<dbReference type="EMBL" id="JBBPBN010000007">
    <property type="protein sequence ID" value="KAK9034598.1"/>
    <property type="molecule type" value="Genomic_DNA"/>
</dbReference>
<keyword evidence="3" id="KW-1185">Reference proteome</keyword>
<sequence length="120" mass="12665">MGSQGTDVADTHLANEGEAAGELVECEPHASSYVHNDSPSSHSPVVVTIVPSVNLSPQASGYCSDTQHKSHGEAVDQSNYVRTGCDEAGTNPIRSFPRLIQILAVENGGTSSWENGMVQR</sequence>
<protein>
    <submittedName>
        <fullName evidence="2">Uncharacterized protein</fullName>
    </submittedName>
</protein>
<evidence type="ECO:0000256" key="1">
    <source>
        <dbReference type="SAM" id="MobiDB-lite"/>
    </source>
</evidence>
<evidence type="ECO:0000313" key="3">
    <source>
        <dbReference type="Proteomes" id="UP001396334"/>
    </source>
</evidence>
<gene>
    <name evidence="2" type="ORF">V6N11_050755</name>
</gene>
<evidence type="ECO:0000313" key="2">
    <source>
        <dbReference type="EMBL" id="KAK9034598.1"/>
    </source>
</evidence>
<feature type="region of interest" description="Disordered" evidence="1">
    <location>
        <begin position="1"/>
        <end position="21"/>
    </location>
</feature>
<proteinExistence type="predicted"/>
<organism evidence="2 3">
    <name type="scientific">Hibiscus sabdariffa</name>
    <name type="common">roselle</name>
    <dbReference type="NCBI Taxonomy" id="183260"/>
    <lineage>
        <taxon>Eukaryota</taxon>
        <taxon>Viridiplantae</taxon>
        <taxon>Streptophyta</taxon>
        <taxon>Embryophyta</taxon>
        <taxon>Tracheophyta</taxon>
        <taxon>Spermatophyta</taxon>
        <taxon>Magnoliopsida</taxon>
        <taxon>eudicotyledons</taxon>
        <taxon>Gunneridae</taxon>
        <taxon>Pentapetalae</taxon>
        <taxon>rosids</taxon>
        <taxon>malvids</taxon>
        <taxon>Malvales</taxon>
        <taxon>Malvaceae</taxon>
        <taxon>Malvoideae</taxon>
        <taxon>Hibiscus</taxon>
    </lineage>
</organism>
<comment type="caution">
    <text evidence="2">The sequence shown here is derived from an EMBL/GenBank/DDBJ whole genome shotgun (WGS) entry which is preliminary data.</text>
</comment>
<accession>A0ABR2TBQ7</accession>
<name>A0ABR2TBQ7_9ROSI</name>
<reference evidence="2 3" key="1">
    <citation type="journal article" date="2024" name="G3 (Bethesda)">
        <title>Genome assembly of Hibiscus sabdariffa L. provides insights into metabolisms of medicinal natural products.</title>
        <authorList>
            <person name="Kim T."/>
        </authorList>
    </citation>
    <scope>NUCLEOTIDE SEQUENCE [LARGE SCALE GENOMIC DNA]</scope>
    <source>
        <strain evidence="2">TK-2024</strain>
        <tissue evidence="2">Old leaves</tissue>
    </source>
</reference>
<dbReference type="Proteomes" id="UP001396334">
    <property type="component" value="Unassembled WGS sequence"/>
</dbReference>